<dbReference type="EMBL" id="AAZO01003396">
    <property type="status" value="NOT_ANNOTATED_CDS"/>
    <property type="molecule type" value="Genomic_DNA"/>
</dbReference>
<dbReference type="GeneID" id="8229742"/>
<sequence>MYGITLIKNISKLSIRSIKPIFKKHLEKDVLLYKYEKPKFFLLINALSVVQGVFWSYLGYFLLKQMSNPEVYSKSPFWNWLYTKQMKYKDVMGYCAILFGVLMVFITLFYTHRSINYLTLNKGGKYLTIETYKVPGLENKFKVPLNQVSANYTRQDSKGYITLQIKNKWFYYIIDKRGEFNNPALFDCTAGIQRNFS</sequence>
<dbReference type="EnsemblMetazoa" id="PHUM292890-RA">
    <property type="protein sequence ID" value="PHUM292890-PA"/>
    <property type="gene ID" value="PHUM292890"/>
</dbReference>
<reference evidence="2" key="2">
    <citation type="submission" date="2007-04" db="EMBL/GenBank/DDBJ databases">
        <title>The genome of the human body louse.</title>
        <authorList>
            <consortium name="The Human Body Louse Genome Consortium"/>
            <person name="Kirkness E."/>
            <person name="Walenz B."/>
            <person name="Hass B."/>
            <person name="Bruggner R."/>
            <person name="Strausberg R."/>
        </authorList>
    </citation>
    <scope>NUCLEOTIDE SEQUENCE</scope>
    <source>
        <strain evidence="2">USDA</strain>
    </source>
</reference>
<dbReference type="AlphaFoldDB" id="E0VLR3"/>
<dbReference type="VEuPathDB" id="VectorBase:PHUM292890"/>
<reference evidence="2" key="1">
    <citation type="submission" date="2007-04" db="EMBL/GenBank/DDBJ databases">
        <title>Annotation of Pediculus humanus corporis strain USDA.</title>
        <authorList>
            <person name="Kirkness E."/>
            <person name="Hannick L."/>
            <person name="Hass B."/>
            <person name="Bruggner R."/>
            <person name="Lawson D."/>
            <person name="Bidwell S."/>
            <person name="Joardar V."/>
            <person name="Caler E."/>
            <person name="Walenz B."/>
            <person name="Inman J."/>
            <person name="Schobel S."/>
            <person name="Galinsky K."/>
            <person name="Amedeo P."/>
            <person name="Strausberg R."/>
        </authorList>
    </citation>
    <scope>NUCLEOTIDE SEQUENCE</scope>
    <source>
        <strain evidence="2">USDA</strain>
    </source>
</reference>
<proteinExistence type="predicted"/>
<dbReference type="OrthoDB" id="5950063at2759"/>
<dbReference type="HOGENOM" id="CLU_099187_1_0_1"/>
<accession>E0VLR3</accession>
<keyword evidence="4" id="KW-1185">Reference proteome</keyword>
<evidence type="ECO:0000313" key="3">
    <source>
        <dbReference type="EnsemblMetazoa" id="PHUM292890-PA"/>
    </source>
</evidence>
<evidence type="ECO:0000313" key="2">
    <source>
        <dbReference type="EMBL" id="EEB14319.1"/>
    </source>
</evidence>
<dbReference type="PANTHER" id="PTHR14549">
    <property type="entry name" value="TRANSMEMBRANE PROTEIN 223"/>
    <property type="match status" value="1"/>
</dbReference>
<dbReference type="FunCoup" id="E0VLR3">
    <property type="interactions" value="405"/>
</dbReference>
<dbReference type="RefSeq" id="XP_002427057.1">
    <property type="nucleotide sequence ID" value="XM_002427012.1"/>
</dbReference>
<dbReference type="InterPro" id="IPR026100">
    <property type="entry name" value="Tmem223"/>
</dbReference>
<dbReference type="GO" id="GO:0005739">
    <property type="term" value="C:mitochondrion"/>
    <property type="evidence" value="ECO:0007669"/>
    <property type="project" value="TreeGrafter"/>
</dbReference>
<evidence type="ECO:0000313" key="4">
    <source>
        <dbReference type="Proteomes" id="UP000009046"/>
    </source>
</evidence>
<feature type="transmembrane region" description="Helical" evidence="1">
    <location>
        <begin position="40"/>
        <end position="63"/>
    </location>
</feature>
<reference evidence="3" key="3">
    <citation type="submission" date="2020-05" db="UniProtKB">
        <authorList>
            <consortium name="EnsemblMetazoa"/>
        </authorList>
    </citation>
    <scope>IDENTIFICATION</scope>
    <source>
        <strain evidence="3">USDA</strain>
    </source>
</reference>
<evidence type="ECO:0000256" key="1">
    <source>
        <dbReference type="SAM" id="Phobius"/>
    </source>
</evidence>
<evidence type="ECO:0008006" key="5">
    <source>
        <dbReference type="Google" id="ProtNLM"/>
    </source>
</evidence>
<name>E0VLR3_PEDHC</name>
<dbReference type="KEGG" id="phu:Phum_PHUM292890"/>
<protein>
    <recommendedName>
        <fullName evidence="5">Transmembrane protein 223</fullName>
    </recommendedName>
</protein>
<dbReference type="EMBL" id="DS235281">
    <property type="protein sequence ID" value="EEB14319.1"/>
    <property type="molecule type" value="Genomic_DNA"/>
</dbReference>
<keyword evidence="1" id="KW-0812">Transmembrane</keyword>
<dbReference type="eggNOG" id="ENOG502S0RN">
    <property type="taxonomic scope" value="Eukaryota"/>
</dbReference>
<dbReference type="GO" id="GO:0007399">
    <property type="term" value="P:nervous system development"/>
    <property type="evidence" value="ECO:0007669"/>
    <property type="project" value="TreeGrafter"/>
</dbReference>
<dbReference type="Pfam" id="PF06979">
    <property type="entry name" value="TMEM70"/>
    <property type="match status" value="1"/>
</dbReference>
<dbReference type="InParanoid" id="E0VLR3"/>
<dbReference type="PANTHER" id="PTHR14549:SF2">
    <property type="entry name" value="TRANSMEMBRANE PROTEIN 223"/>
    <property type="match status" value="1"/>
</dbReference>
<dbReference type="Proteomes" id="UP000009046">
    <property type="component" value="Unassembled WGS sequence"/>
</dbReference>
<dbReference type="OMA" id="KQVSCMA"/>
<keyword evidence="1" id="KW-0472">Membrane</keyword>
<keyword evidence="1" id="KW-1133">Transmembrane helix</keyword>
<dbReference type="InterPro" id="IPR045325">
    <property type="entry name" value="TMEM70/TMEM186/TMEM223"/>
</dbReference>
<dbReference type="CTD" id="8229742"/>
<gene>
    <name evidence="3" type="primary">8229742</name>
    <name evidence="2" type="ORF">Phum_PHUM292890</name>
</gene>
<organism>
    <name type="scientific">Pediculus humanus subsp. corporis</name>
    <name type="common">Body louse</name>
    <dbReference type="NCBI Taxonomy" id="121224"/>
    <lineage>
        <taxon>Eukaryota</taxon>
        <taxon>Metazoa</taxon>
        <taxon>Ecdysozoa</taxon>
        <taxon>Arthropoda</taxon>
        <taxon>Hexapoda</taxon>
        <taxon>Insecta</taxon>
        <taxon>Pterygota</taxon>
        <taxon>Neoptera</taxon>
        <taxon>Paraneoptera</taxon>
        <taxon>Psocodea</taxon>
        <taxon>Troctomorpha</taxon>
        <taxon>Phthiraptera</taxon>
        <taxon>Anoplura</taxon>
        <taxon>Pediculidae</taxon>
        <taxon>Pediculus</taxon>
    </lineage>
</organism>
<feature type="transmembrane region" description="Helical" evidence="1">
    <location>
        <begin position="91"/>
        <end position="110"/>
    </location>
</feature>